<evidence type="ECO:0000256" key="3">
    <source>
        <dbReference type="ARBA" id="ARBA00023004"/>
    </source>
</evidence>
<dbReference type="PROSITE" id="PS51296">
    <property type="entry name" value="RIESKE"/>
    <property type="match status" value="1"/>
</dbReference>
<name>A0AAN7B5X6_9PEZI</name>
<dbReference type="InterPro" id="IPR036188">
    <property type="entry name" value="FAD/NAD-bd_sf"/>
</dbReference>
<keyword evidence="7" id="KW-1185">Reference proteome</keyword>
<dbReference type="InterPro" id="IPR017941">
    <property type="entry name" value="Rieske_2Fe-2S"/>
</dbReference>
<keyword evidence="3" id="KW-0408">Iron</keyword>
<sequence length="642" mass="70937">MHLSKSLGTVFTRAPRQTTIRWRLKGSDVIHQRSSILTGCRAYFSQQSRPTLPTPTLNPSSSKQAQPPLFFSITNSSTRTYASLTSADTMASTTPMPEQSMHTSGALDSVWVHQQPYSAYPKFSPLTQDLETDICIVGAGISGISTAYELVRRGKNVTIIEARDVLSGETGRTSGHLTNDLDDGYLEIAKKHGDDGAKAAAESHAWARDRIGVIAKELHIDCEYRRLPAYDVSQYPVGEKKHDEELKELKDEAEYQHKLGIETRFDPNLTVKGWTGKIDQRGGLVADNQATFHPTKYLVGVLNWLKDQPNFKCYTRTRAMSISEKGVEVLGLGHKRVEIQTEEGYTIKAEVAIEATCVPLQKLSVITELEFYRSYCIAIRVPKGSVEDCLLYDNAEEYKYVRLTACDDKDDYMVVGGCDHKVGQEDTLPRFEELEIWTRERFPQATTIDYKWSGQIFEPVDYMGFIGKNQGCDKIYIVTGDSGDGLTHGALAGRLIADEIDGVANPWANLYSPKRVSSILKSLPSLISHDLQINAQYKRFLETDIVDIEDLGRGCGGVLNPKTSKPMAVYKDENGNVTKFSAICPHLKGVVCWNAAEKSFDCPVHGSRFSKEGVCVIGPAKANLSPADEAGKTEQGIAVGAA</sequence>
<evidence type="ECO:0000259" key="5">
    <source>
        <dbReference type="PROSITE" id="PS51296"/>
    </source>
</evidence>
<dbReference type="EMBL" id="MU858209">
    <property type="protein sequence ID" value="KAK4209305.1"/>
    <property type="molecule type" value="Genomic_DNA"/>
</dbReference>
<reference evidence="6" key="1">
    <citation type="journal article" date="2023" name="Mol. Phylogenet. Evol.">
        <title>Genome-scale phylogeny and comparative genomics of the fungal order Sordariales.</title>
        <authorList>
            <person name="Hensen N."/>
            <person name="Bonometti L."/>
            <person name="Westerberg I."/>
            <person name="Brannstrom I.O."/>
            <person name="Guillou S."/>
            <person name="Cros-Aarteil S."/>
            <person name="Calhoun S."/>
            <person name="Haridas S."/>
            <person name="Kuo A."/>
            <person name="Mondo S."/>
            <person name="Pangilinan J."/>
            <person name="Riley R."/>
            <person name="LaButti K."/>
            <person name="Andreopoulos B."/>
            <person name="Lipzen A."/>
            <person name="Chen C."/>
            <person name="Yan M."/>
            <person name="Daum C."/>
            <person name="Ng V."/>
            <person name="Clum A."/>
            <person name="Steindorff A."/>
            <person name="Ohm R.A."/>
            <person name="Martin F."/>
            <person name="Silar P."/>
            <person name="Natvig D.O."/>
            <person name="Lalanne C."/>
            <person name="Gautier V."/>
            <person name="Ament-Velasquez S.L."/>
            <person name="Kruys A."/>
            <person name="Hutchinson M.I."/>
            <person name="Powell A.J."/>
            <person name="Barry K."/>
            <person name="Miller A.N."/>
            <person name="Grigoriev I.V."/>
            <person name="Debuchy R."/>
            <person name="Gladieux P."/>
            <person name="Hiltunen Thoren M."/>
            <person name="Johannesson H."/>
        </authorList>
    </citation>
    <scope>NUCLEOTIDE SEQUENCE</scope>
    <source>
        <strain evidence="6">PSN293</strain>
    </source>
</reference>
<evidence type="ECO:0000313" key="6">
    <source>
        <dbReference type="EMBL" id="KAK4209305.1"/>
    </source>
</evidence>
<dbReference type="Gene3D" id="3.30.9.10">
    <property type="entry name" value="D-Amino Acid Oxidase, subunit A, domain 2"/>
    <property type="match status" value="1"/>
</dbReference>
<reference evidence="6" key="2">
    <citation type="submission" date="2023-05" db="EMBL/GenBank/DDBJ databases">
        <authorList>
            <consortium name="Lawrence Berkeley National Laboratory"/>
            <person name="Steindorff A."/>
            <person name="Hensen N."/>
            <person name="Bonometti L."/>
            <person name="Westerberg I."/>
            <person name="Brannstrom I.O."/>
            <person name="Guillou S."/>
            <person name="Cros-Aarteil S."/>
            <person name="Calhoun S."/>
            <person name="Haridas S."/>
            <person name="Kuo A."/>
            <person name="Mondo S."/>
            <person name="Pangilinan J."/>
            <person name="Riley R."/>
            <person name="Labutti K."/>
            <person name="Andreopoulos B."/>
            <person name="Lipzen A."/>
            <person name="Chen C."/>
            <person name="Yanf M."/>
            <person name="Daum C."/>
            <person name="Ng V."/>
            <person name="Clum A."/>
            <person name="Ohm R."/>
            <person name="Martin F."/>
            <person name="Silar P."/>
            <person name="Natvig D."/>
            <person name="Lalanne C."/>
            <person name="Gautier V."/>
            <person name="Ament-Velasquez S.L."/>
            <person name="Kruys A."/>
            <person name="Hutchinson M.I."/>
            <person name="Powell A.J."/>
            <person name="Barry K."/>
            <person name="Miller A.N."/>
            <person name="Grigoriev I.V."/>
            <person name="Debuchy R."/>
            <person name="Gladieux P."/>
            <person name="Thoren M.H."/>
            <person name="Johannesson H."/>
        </authorList>
    </citation>
    <scope>NUCLEOTIDE SEQUENCE</scope>
    <source>
        <strain evidence="6">PSN293</strain>
    </source>
</reference>
<proteinExistence type="predicted"/>
<dbReference type="InterPro" id="IPR038010">
    <property type="entry name" value="YhfW_C"/>
</dbReference>
<evidence type="ECO:0000313" key="7">
    <source>
        <dbReference type="Proteomes" id="UP001301769"/>
    </source>
</evidence>
<evidence type="ECO:0000256" key="2">
    <source>
        <dbReference type="ARBA" id="ARBA00022723"/>
    </source>
</evidence>
<dbReference type="Gene3D" id="3.50.50.60">
    <property type="entry name" value="FAD/NAD(P)-binding domain"/>
    <property type="match status" value="1"/>
</dbReference>
<gene>
    <name evidence="6" type="ORF">QBC37DRAFT_430542</name>
</gene>
<dbReference type="GO" id="GO:0005737">
    <property type="term" value="C:cytoplasm"/>
    <property type="evidence" value="ECO:0007669"/>
    <property type="project" value="TreeGrafter"/>
</dbReference>
<dbReference type="FunFam" id="2.102.10.10:FF:000014">
    <property type="entry name" value="Oxidoreductase, FAD dependent"/>
    <property type="match status" value="1"/>
</dbReference>
<comment type="caution">
    <text evidence="6">The sequence shown here is derived from an EMBL/GenBank/DDBJ whole genome shotgun (WGS) entry which is preliminary data.</text>
</comment>
<dbReference type="CDD" id="cd03477">
    <property type="entry name" value="Rieske_YhfW_C"/>
    <property type="match status" value="1"/>
</dbReference>
<accession>A0AAN7B5X6</accession>
<dbReference type="Gene3D" id="2.102.10.10">
    <property type="entry name" value="Rieske [2Fe-2S] iron-sulphur domain"/>
    <property type="match status" value="1"/>
</dbReference>
<dbReference type="Pfam" id="PF01266">
    <property type="entry name" value="DAO"/>
    <property type="match status" value="1"/>
</dbReference>
<feature type="domain" description="Rieske" evidence="5">
    <location>
        <begin position="543"/>
        <end position="624"/>
    </location>
</feature>
<protein>
    <submittedName>
        <fullName evidence="6">FAD dependent oxidoreductase-domain-containing protein</fullName>
    </submittedName>
</protein>
<keyword evidence="4" id="KW-0411">Iron-sulfur</keyword>
<dbReference type="GO" id="GO:0046872">
    <property type="term" value="F:metal ion binding"/>
    <property type="evidence" value="ECO:0007669"/>
    <property type="project" value="UniProtKB-KW"/>
</dbReference>
<dbReference type="PANTHER" id="PTHR13847:SF281">
    <property type="entry name" value="FAD DEPENDENT OXIDOREDUCTASE DOMAIN-CONTAINING PROTEIN"/>
    <property type="match status" value="1"/>
</dbReference>
<dbReference type="Proteomes" id="UP001301769">
    <property type="component" value="Unassembled WGS sequence"/>
</dbReference>
<organism evidence="6 7">
    <name type="scientific">Rhypophila decipiens</name>
    <dbReference type="NCBI Taxonomy" id="261697"/>
    <lineage>
        <taxon>Eukaryota</taxon>
        <taxon>Fungi</taxon>
        <taxon>Dikarya</taxon>
        <taxon>Ascomycota</taxon>
        <taxon>Pezizomycotina</taxon>
        <taxon>Sordariomycetes</taxon>
        <taxon>Sordariomycetidae</taxon>
        <taxon>Sordariales</taxon>
        <taxon>Naviculisporaceae</taxon>
        <taxon>Rhypophila</taxon>
    </lineage>
</organism>
<dbReference type="AlphaFoldDB" id="A0AAN7B5X6"/>
<dbReference type="Pfam" id="PF00355">
    <property type="entry name" value="Rieske"/>
    <property type="match status" value="1"/>
</dbReference>
<keyword evidence="1" id="KW-0001">2Fe-2S</keyword>
<dbReference type="PANTHER" id="PTHR13847">
    <property type="entry name" value="SARCOSINE DEHYDROGENASE-RELATED"/>
    <property type="match status" value="1"/>
</dbReference>
<evidence type="ECO:0000256" key="1">
    <source>
        <dbReference type="ARBA" id="ARBA00022714"/>
    </source>
</evidence>
<dbReference type="GO" id="GO:0051537">
    <property type="term" value="F:2 iron, 2 sulfur cluster binding"/>
    <property type="evidence" value="ECO:0007669"/>
    <property type="project" value="UniProtKB-KW"/>
</dbReference>
<keyword evidence="2" id="KW-0479">Metal-binding</keyword>
<dbReference type="SUPFAM" id="SSF51905">
    <property type="entry name" value="FAD/NAD(P)-binding domain"/>
    <property type="match status" value="1"/>
</dbReference>
<dbReference type="SUPFAM" id="SSF50022">
    <property type="entry name" value="ISP domain"/>
    <property type="match status" value="1"/>
</dbReference>
<dbReference type="InterPro" id="IPR006076">
    <property type="entry name" value="FAD-dep_OxRdtase"/>
</dbReference>
<evidence type="ECO:0000256" key="4">
    <source>
        <dbReference type="ARBA" id="ARBA00023014"/>
    </source>
</evidence>
<dbReference type="InterPro" id="IPR036922">
    <property type="entry name" value="Rieske_2Fe-2S_sf"/>
</dbReference>